<feature type="chain" id="PRO_5004365452" evidence="4">
    <location>
        <begin position="20"/>
        <end position="503"/>
    </location>
</feature>
<evidence type="ECO:0000256" key="1">
    <source>
        <dbReference type="ARBA" id="ARBA00022723"/>
    </source>
</evidence>
<keyword evidence="1" id="KW-0479">Metal-binding</keyword>
<sequence length="503" mass="56911">MKWLVSLLVLLNSVRLQDAGALEGALRKFVQVNSAALNTVKESWGGDHVTEEQCAEECLRRPDCASFEMQDTNCFLSDKDSTGRATVRSNPNRNFFQRIRPNQEVIILKKVTIPAEDHLGLVKRVSVSECTKKCRENPHCTSFEFKETARKCDLSNVTHHTHDLHPSKWGWDIYIFNPDYKPIDCGKPPEIIHATVEFEHTDYLANATYKCETGETYTVVCEENNKWSHLVDVCKKPLDCGRPPLLGYAGVDYKETSLKSTATYSCLMGEKYTVVCGANGKWTMPKGRCRNPRSCEEFKKCGRHIPDGEYWIYPKILNGERVKVFCQGMATHHPKEYITLKKENFALASPLKSIGIFCLSRTALGRGRPGKSIYHKVRLLPERMVLQNTDYKYVNLVDGFGSFKHDFATAEDCLFRNDDRCNSQGAFQVDLIGTGLAIDKSVKWESYGYYSRVQSLNRSHNDQKIRGVCGGTCGGCRPNGPLKVNIFSDDQPNTISAEFCQEM</sequence>
<dbReference type="AlphaFoldDB" id="R4G7D8"/>
<dbReference type="Pfam" id="PF00024">
    <property type="entry name" value="PAN_1"/>
    <property type="match status" value="2"/>
</dbReference>
<proteinExistence type="evidence at transcript level"/>
<evidence type="ECO:0000256" key="3">
    <source>
        <dbReference type="PROSITE-ProRule" id="PRU00302"/>
    </source>
</evidence>
<feature type="domain" description="Apple" evidence="6">
    <location>
        <begin position="22"/>
        <end position="100"/>
    </location>
</feature>
<evidence type="ECO:0000256" key="4">
    <source>
        <dbReference type="SAM" id="SignalP"/>
    </source>
</evidence>
<evidence type="ECO:0000313" key="8">
    <source>
        <dbReference type="EMBL" id="JAA74603.1"/>
    </source>
</evidence>
<dbReference type="InterPro" id="IPR003609">
    <property type="entry name" value="Pan_app"/>
</dbReference>
<protein>
    <submittedName>
        <fullName evidence="8">GON-SepT-2</fullName>
    </submittedName>
</protein>
<reference evidence="8" key="1">
    <citation type="submission" date="2013-02" db="EMBL/GenBank/DDBJ databases">
        <title>Molecular phylogeny and evolution of the proteins encoded by coleoid (cuttlefish, octopus, squid) posterior venom glands.</title>
        <authorList>
            <person name="Fry B.G."/>
        </authorList>
    </citation>
    <scope>NUCLEOTIDE SEQUENCE</scope>
    <source>
        <tissue evidence="8">Posterior venom gland</tissue>
    </source>
</reference>
<organism evidence="8">
    <name type="scientific">Sepioteuthis australis</name>
    <dbReference type="NCBI Taxonomy" id="61682"/>
    <lineage>
        <taxon>Eukaryota</taxon>
        <taxon>Metazoa</taxon>
        <taxon>Spiralia</taxon>
        <taxon>Lophotrochozoa</taxon>
        <taxon>Mollusca</taxon>
        <taxon>Cephalopoda</taxon>
        <taxon>Coleoidea</taxon>
        <taxon>Decapodiformes</taxon>
        <taxon>Myopsida</taxon>
        <taxon>Loliginidae</taxon>
        <taxon>Sepioteuthis</taxon>
    </lineage>
</organism>
<dbReference type="SMART" id="SM00032">
    <property type="entry name" value="CCP"/>
    <property type="match status" value="2"/>
</dbReference>
<dbReference type="Gene3D" id="3.50.4.10">
    <property type="entry name" value="Hepatocyte Growth Factor"/>
    <property type="match status" value="1"/>
</dbReference>
<dbReference type="InterPro" id="IPR035976">
    <property type="entry name" value="Sushi/SCR/CCP_sf"/>
</dbReference>
<dbReference type="SUPFAM" id="SSF57414">
    <property type="entry name" value="Hairpin loop containing domain-like"/>
    <property type="match status" value="1"/>
</dbReference>
<dbReference type="PROSITE" id="PS51046">
    <property type="entry name" value="GON"/>
    <property type="match status" value="1"/>
</dbReference>
<dbReference type="InterPro" id="IPR000436">
    <property type="entry name" value="Sushi_SCR_CCP_dom"/>
</dbReference>
<feature type="signal peptide" evidence="4">
    <location>
        <begin position="1"/>
        <end position="19"/>
    </location>
</feature>
<dbReference type="SUPFAM" id="SSF57535">
    <property type="entry name" value="Complement control module/SCR domain"/>
    <property type="match status" value="2"/>
</dbReference>
<comment type="caution">
    <text evidence="3">Lacks conserved residue(s) required for the propagation of feature annotation.</text>
</comment>
<dbReference type="SMART" id="SM00473">
    <property type="entry name" value="PAN_AP"/>
    <property type="match status" value="2"/>
</dbReference>
<feature type="domain" description="Sushi" evidence="5">
    <location>
        <begin position="183"/>
        <end position="236"/>
    </location>
</feature>
<dbReference type="InterPro" id="IPR012314">
    <property type="entry name" value="Pept_M12B_GON-ADAMTSs"/>
</dbReference>
<dbReference type="GO" id="GO:0004222">
    <property type="term" value="F:metalloendopeptidase activity"/>
    <property type="evidence" value="ECO:0007669"/>
    <property type="project" value="InterPro"/>
</dbReference>
<name>R4G7D8_9MOLL</name>
<keyword evidence="2" id="KW-1015">Disulfide bond</keyword>
<dbReference type="Gene3D" id="3.30.750.130">
    <property type="match status" value="1"/>
</dbReference>
<dbReference type="GO" id="GO:0008270">
    <property type="term" value="F:zinc ion binding"/>
    <property type="evidence" value="ECO:0007669"/>
    <property type="project" value="InterPro"/>
</dbReference>
<keyword evidence="4" id="KW-0732">Signal</keyword>
<evidence type="ECO:0000259" key="7">
    <source>
        <dbReference type="PROSITE" id="PS51046"/>
    </source>
</evidence>
<dbReference type="PROSITE" id="PS50948">
    <property type="entry name" value="PAN"/>
    <property type="match status" value="1"/>
</dbReference>
<dbReference type="CDD" id="cd00033">
    <property type="entry name" value="CCP"/>
    <property type="match status" value="2"/>
</dbReference>
<feature type="domain" description="GON" evidence="7">
    <location>
        <begin position="291"/>
        <end position="489"/>
    </location>
</feature>
<keyword evidence="3" id="KW-0768">Sushi</keyword>
<dbReference type="Pfam" id="PF08685">
    <property type="entry name" value="GON"/>
    <property type="match status" value="1"/>
</dbReference>
<evidence type="ECO:0000259" key="6">
    <source>
        <dbReference type="PROSITE" id="PS50948"/>
    </source>
</evidence>
<dbReference type="EMBL" id="GAGN01000005">
    <property type="protein sequence ID" value="JAA74603.1"/>
    <property type="molecule type" value="mRNA"/>
</dbReference>
<evidence type="ECO:0000256" key="2">
    <source>
        <dbReference type="ARBA" id="ARBA00023157"/>
    </source>
</evidence>
<evidence type="ECO:0000259" key="5">
    <source>
        <dbReference type="PROSITE" id="PS50923"/>
    </source>
</evidence>
<dbReference type="PROSITE" id="PS50923">
    <property type="entry name" value="SUSHI"/>
    <property type="match status" value="2"/>
</dbReference>
<accession>R4G7D8</accession>
<dbReference type="Gene3D" id="2.10.70.10">
    <property type="entry name" value="Complement Module, domain 1"/>
    <property type="match status" value="1"/>
</dbReference>
<feature type="domain" description="Sushi" evidence="5">
    <location>
        <begin position="238"/>
        <end position="291"/>
    </location>
</feature>